<keyword evidence="3 5" id="KW-0067">ATP-binding</keyword>
<dbReference type="CDD" id="cd03221">
    <property type="entry name" value="ABCF_EF-3"/>
    <property type="match status" value="2"/>
</dbReference>
<evidence type="ECO:0000256" key="1">
    <source>
        <dbReference type="ARBA" id="ARBA00022737"/>
    </source>
</evidence>
<evidence type="ECO:0000259" key="4">
    <source>
        <dbReference type="PROSITE" id="PS50893"/>
    </source>
</evidence>
<evidence type="ECO:0000313" key="5">
    <source>
        <dbReference type="EMBL" id="CEG57633.1"/>
    </source>
</evidence>
<dbReference type="Pfam" id="PF00005">
    <property type="entry name" value="ABC_tran"/>
    <property type="match status" value="2"/>
</dbReference>
<keyword evidence="2" id="KW-0547">Nucleotide-binding</keyword>
<dbReference type="InterPro" id="IPR003593">
    <property type="entry name" value="AAA+_ATPase"/>
</dbReference>
<dbReference type="InterPro" id="IPR027417">
    <property type="entry name" value="P-loop_NTPase"/>
</dbReference>
<gene>
    <name evidence="5" type="primary">uup</name>
    <name evidence="5" type="ORF">LFA_2257</name>
</gene>
<organism evidence="5 6">
    <name type="scientific">Legionella fallonii LLAP-10</name>
    <dbReference type="NCBI Taxonomy" id="1212491"/>
    <lineage>
        <taxon>Bacteria</taxon>
        <taxon>Pseudomonadati</taxon>
        <taxon>Pseudomonadota</taxon>
        <taxon>Gammaproteobacteria</taxon>
        <taxon>Legionellales</taxon>
        <taxon>Legionellaceae</taxon>
        <taxon>Legionella</taxon>
    </lineage>
</organism>
<dbReference type="PROSITE" id="PS00211">
    <property type="entry name" value="ABC_TRANSPORTER_1"/>
    <property type="match status" value="1"/>
</dbReference>
<dbReference type="InterPro" id="IPR050611">
    <property type="entry name" value="ABCF"/>
</dbReference>
<accession>A0A098G574</accession>
<feature type="domain" description="ABC transporter" evidence="4">
    <location>
        <begin position="5"/>
        <end position="185"/>
    </location>
</feature>
<dbReference type="OrthoDB" id="9808609at2"/>
<dbReference type="Proteomes" id="UP000032430">
    <property type="component" value="Chromosome I"/>
</dbReference>
<dbReference type="GO" id="GO:0005524">
    <property type="term" value="F:ATP binding"/>
    <property type="evidence" value="ECO:0007669"/>
    <property type="project" value="UniProtKB-KW"/>
</dbReference>
<keyword evidence="6" id="KW-1185">Reference proteome</keyword>
<dbReference type="HOGENOM" id="CLU_000604_36_0_6"/>
<dbReference type="Gene3D" id="3.40.50.300">
    <property type="entry name" value="P-loop containing nucleotide triphosphate hydrolases"/>
    <property type="match status" value="3"/>
</dbReference>
<dbReference type="SMART" id="SM00382">
    <property type="entry name" value="AAA"/>
    <property type="match status" value="2"/>
</dbReference>
<dbReference type="PANTHER" id="PTHR19211:SF100">
    <property type="entry name" value="RIBOSOME PROTECTION PROTEIN VMLR"/>
    <property type="match status" value="1"/>
</dbReference>
<dbReference type="EMBL" id="LN614827">
    <property type="protein sequence ID" value="CEG57633.1"/>
    <property type="molecule type" value="Genomic_DNA"/>
</dbReference>
<proteinExistence type="predicted"/>
<keyword evidence="1" id="KW-0677">Repeat</keyword>
<evidence type="ECO:0000256" key="2">
    <source>
        <dbReference type="ARBA" id="ARBA00022741"/>
    </source>
</evidence>
<dbReference type="GO" id="GO:0016887">
    <property type="term" value="F:ATP hydrolysis activity"/>
    <property type="evidence" value="ECO:0007669"/>
    <property type="project" value="InterPro"/>
</dbReference>
<dbReference type="InterPro" id="IPR003959">
    <property type="entry name" value="ATPase_AAA_core"/>
</dbReference>
<dbReference type="InterPro" id="IPR003439">
    <property type="entry name" value="ABC_transporter-like_ATP-bd"/>
</dbReference>
<reference evidence="6" key="1">
    <citation type="submission" date="2014-09" db="EMBL/GenBank/DDBJ databases">
        <authorList>
            <person name="Gomez-Valero L."/>
        </authorList>
    </citation>
    <scope>NUCLEOTIDE SEQUENCE [LARGE SCALE GENOMIC DNA]</scope>
    <source>
        <strain evidence="6">ATCC700992</strain>
    </source>
</reference>
<evidence type="ECO:0000313" key="6">
    <source>
        <dbReference type="Proteomes" id="UP000032430"/>
    </source>
</evidence>
<name>A0A098G574_9GAMM</name>
<dbReference type="KEGG" id="lfa:LFA_2257"/>
<dbReference type="PROSITE" id="PS50893">
    <property type="entry name" value="ABC_TRANSPORTER_2"/>
    <property type="match status" value="2"/>
</dbReference>
<dbReference type="SUPFAM" id="SSF52540">
    <property type="entry name" value="P-loop containing nucleoside triphosphate hydrolases"/>
    <property type="match status" value="2"/>
</dbReference>
<dbReference type="RefSeq" id="WP_045096101.1">
    <property type="nucleotide sequence ID" value="NZ_LN614827.1"/>
</dbReference>
<evidence type="ECO:0000256" key="3">
    <source>
        <dbReference type="ARBA" id="ARBA00022840"/>
    </source>
</evidence>
<feature type="domain" description="ABC transporter" evidence="4">
    <location>
        <begin position="278"/>
        <end position="467"/>
    </location>
</feature>
<protein>
    <submittedName>
        <fullName evidence="5">ABC transporter ATP-binding protein Uup</fullName>
    </submittedName>
</protein>
<dbReference type="AlphaFoldDB" id="A0A098G574"/>
<sequence length="467" mass="53386">MSRLIQLIDVSLYFNEKLCFEEFNYQIHTGERIALIGDNGSGKSSMLKIIKKLAPPSDGLIHYADDLTVGYVPQLIDRTDSSSGAERFNQALTQALAQNPQVLLLDEPTNHLDQKNRRNLMRLLEQFCGTLIIASHDVNLLRNNEFCFWNFNQQKIELYQGYFDHYQQQMRLQRDAIETRIEHLKQQKKQSHLSLMKEQQRAKNSRLKGEKSIKQAKWPTIVSKSKMLRSQETEGKKKRKLAEDKEFLVHQLQEINIVEEITPQFELSPSAKTTKALVTITEGVVSYEQQVILKSINLNITGNSRLAICGANGSGKSTLLKAIMGDTSVKKEGLWITPAPQDIGYLDQHYQLLTETDSVLDTIEGCRPEWTHAEIRHHLNHFLFRKNEQVHTLISQLSGGEKARLTLAKIAAKPPKLLILDELTNNLDFKTRNHVITLLKNYPGPFIVVSHDNDFLHLIDINGTYLV</sequence>
<dbReference type="InterPro" id="IPR017871">
    <property type="entry name" value="ABC_transporter-like_CS"/>
</dbReference>
<dbReference type="STRING" id="1212491.LFA_2257"/>
<dbReference type="PANTHER" id="PTHR19211">
    <property type="entry name" value="ATP-BINDING TRANSPORT PROTEIN-RELATED"/>
    <property type="match status" value="1"/>
</dbReference>
<dbReference type="Pfam" id="PF13304">
    <property type="entry name" value="AAA_21"/>
    <property type="match status" value="1"/>
</dbReference>